<dbReference type="InterPro" id="IPR001763">
    <property type="entry name" value="Rhodanese-like_dom"/>
</dbReference>
<dbReference type="RefSeq" id="WP_044393249.1">
    <property type="nucleotide sequence ID" value="NZ_JXIQ01000076.1"/>
</dbReference>
<dbReference type="CDD" id="cd01448">
    <property type="entry name" value="TST_Repeat_1"/>
    <property type="match status" value="1"/>
</dbReference>
<dbReference type="Gene3D" id="3.40.250.10">
    <property type="entry name" value="Rhodanese-like domain"/>
    <property type="match status" value="2"/>
</dbReference>
<dbReference type="InterPro" id="IPR036873">
    <property type="entry name" value="Rhodanese-like_dom_sf"/>
</dbReference>
<name>A0A0D6ZB68_9BACI</name>
<dbReference type="Pfam" id="PF00581">
    <property type="entry name" value="Rhodanese"/>
    <property type="match status" value="2"/>
</dbReference>
<dbReference type="EMBL" id="JXIQ01000076">
    <property type="protein sequence ID" value="KIY22271.1"/>
    <property type="molecule type" value="Genomic_DNA"/>
</dbReference>
<dbReference type="InterPro" id="IPR045078">
    <property type="entry name" value="TST/MPST-like"/>
</dbReference>
<dbReference type="AlphaFoldDB" id="A0A0D6ZB68"/>
<evidence type="ECO:0000256" key="1">
    <source>
        <dbReference type="ARBA" id="ARBA00022679"/>
    </source>
</evidence>
<evidence type="ECO:0000259" key="3">
    <source>
        <dbReference type="PROSITE" id="PS50206"/>
    </source>
</evidence>
<dbReference type="OrthoDB" id="9770030at2"/>
<reference evidence="4 5" key="1">
    <citation type="submission" date="2015-01" db="EMBL/GenBank/DDBJ databases">
        <title>Draft genome sequences of the supercritical CO2 tolerant bacteria Bacillus subterraneus MITOT1 and Bacillus cereus MIT0214.</title>
        <authorList>
            <person name="Peet K.C."/>
            <person name="Thompson J.R."/>
        </authorList>
    </citation>
    <scope>NUCLEOTIDE SEQUENCE [LARGE SCALE GENOMIC DNA]</scope>
    <source>
        <strain evidence="4 5">MITOT1</strain>
    </source>
</reference>
<dbReference type="PANTHER" id="PTHR11364:SF27">
    <property type="entry name" value="SULFURTRANSFERASE"/>
    <property type="match status" value="1"/>
</dbReference>
<sequence>MKNYVEADWLREHLDEKNLKVVDCQFKLGDPEEGKQQYEQSHIPGAVYFDLEKDLSGEVREHGGRHPLPDLHLLKDKLEANGISKDTIIVVYDGKEGAFASRFWWLLKYMGHEEVYILNGGFALWEQKGYPTDQIVPKYAKTTYIVTEAKDMLASYEEIKDIALNGSGNAVLIDSRESRRYKGIEEPIDRIAGHIPTAINKPWMESLENGSFKSRDQQEKRFAELDRNQPVIVYCGSGVTATPNYIALKEAGFKHVKLYAGSYSDWVSYKENPVSKYDII</sequence>
<keyword evidence="2" id="KW-0677">Repeat</keyword>
<dbReference type="SMART" id="SM00450">
    <property type="entry name" value="RHOD"/>
    <property type="match status" value="2"/>
</dbReference>
<dbReference type="SUPFAM" id="SSF52821">
    <property type="entry name" value="Rhodanese/Cell cycle control phosphatase"/>
    <property type="match status" value="2"/>
</dbReference>
<gene>
    <name evidence="4" type="ORF">UB32_09540</name>
</gene>
<feature type="domain" description="Rhodanese" evidence="3">
    <location>
        <begin position="15"/>
        <end position="134"/>
    </location>
</feature>
<dbReference type="Proteomes" id="UP000032512">
    <property type="component" value="Unassembled WGS sequence"/>
</dbReference>
<evidence type="ECO:0000313" key="5">
    <source>
        <dbReference type="Proteomes" id="UP000032512"/>
    </source>
</evidence>
<dbReference type="PROSITE" id="PS50206">
    <property type="entry name" value="RHODANESE_3"/>
    <property type="match status" value="2"/>
</dbReference>
<dbReference type="GO" id="GO:0004792">
    <property type="term" value="F:thiosulfate-cyanide sulfurtransferase activity"/>
    <property type="evidence" value="ECO:0007669"/>
    <property type="project" value="InterPro"/>
</dbReference>
<dbReference type="PANTHER" id="PTHR11364">
    <property type="entry name" value="THIOSULFATE SULFERTANSFERASE"/>
    <property type="match status" value="1"/>
</dbReference>
<comment type="caution">
    <text evidence="4">The sequence shown here is derived from an EMBL/GenBank/DDBJ whole genome shotgun (WGS) entry which is preliminary data.</text>
</comment>
<accession>A0A0D6ZB68</accession>
<keyword evidence="4" id="KW-0670">Pyruvate</keyword>
<dbReference type="CDD" id="cd01449">
    <property type="entry name" value="TST_Repeat_2"/>
    <property type="match status" value="1"/>
</dbReference>
<dbReference type="FunFam" id="3.40.250.10:FF:000035">
    <property type="entry name" value="Thiosulfate sulfurtransferase"/>
    <property type="match status" value="1"/>
</dbReference>
<proteinExistence type="predicted"/>
<evidence type="ECO:0000256" key="2">
    <source>
        <dbReference type="ARBA" id="ARBA00022737"/>
    </source>
</evidence>
<dbReference type="InterPro" id="IPR001307">
    <property type="entry name" value="Thiosulphate_STrfase_CS"/>
</dbReference>
<keyword evidence="1 4" id="KW-0808">Transferase</keyword>
<dbReference type="PROSITE" id="PS00380">
    <property type="entry name" value="RHODANESE_1"/>
    <property type="match status" value="1"/>
</dbReference>
<organism evidence="4 5">
    <name type="scientific">Mesobacillus subterraneus</name>
    <dbReference type="NCBI Taxonomy" id="285983"/>
    <lineage>
        <taxon>Bacteria</taxon>
        <taxon>Bacillati</taxon>
        <taxon>Bacillota</taxon>
        <taxon>Bacilli</taxon>
        <taxon>Bacillales</taxon>
        <taxon>Bacillaceae</taxon>
        <taxon>Mesobacillus</taxon>
    </lineage>
</organism>
<protein>
    <submittedName>
        <fullName evidence="4">3-mercaptopyruvate sulfurtransferase</fullName>
    </submittedName>
</protein>
<dbReference type="PATRIC" id="fig|285983.3.peg.448"/>
<feature type="domain" description="Rhodanese" evidence="3">
    <location>
        <begin position="166"/>
        <end position="275"/>
    </location>
</feature>
<keyword evidence="5" id="KW-1185">Reference proteome</keyword>
<evidence type="ECO:0000313" key="4">
    <source>
        <dbReference type="EMBL" id="KIY22271.1"/>
    </source>
</evidence>